<dbReference type="PANTHER" id="PTHR21054:SF2">
    <property type="entry name" value="MIP04191P"/>
    <property type="match status" value="1"/>
</dbReference>
<protein>
    <recommendedName>
        <fullName evidence="1">Jacalin-type lectin domain-containing protein</fullName>
    </recommendedName>
</protein>
<keyword evidence="3" id="KW-1185">Reference proteome</keyword>
<comment type="caution">
    <text evidence="2">The sequence shown here is derived from an EMBL/GenBank/DDBJ whole genome shotgun (WGS) entry which is preliminary data.</text>
</comment>
<dbReference type="SUPFAM" id="SSF51101">
    <property type="entry name" value="Mannose-binding lectins"/>
    <property type="match status" value="1"/>
</dbReference>
<organism evidence="2 3">
    <name type="scientific">Helicostylum pulchrum</name>
    <dbReference type="NCBI Taxonomy" id="562976"/>
    <lineage>
        <taxon>Eukaryota</taxon>
        <taxon>Fungi</taxon>
        <taxon>Fungi incertae sedis</taxon>
        <taxon>Mucoromycota</taxon>
        <taxon>Mucoromycotina</taxon>
        <taxon>Mucoromycetes</taxon>
        <taxon>Mucorales</taxon>
        <taxon>Mucorineae</taxon>
        <taxon>Mucoraceae</taxon>
        <taxon>Helicostylum</taxon>
    </lineage>
</organism>
<accession>A0ABP9Y8H1</accession>
<dbReference type="InterPro" id="IPR053002">
    <property type="entry name" value="Metalloproteinase_M10B"/>
</dbReference>
<evidence type="ECO:0000259" key="1">
    <source>
        <dbReference type="PROSITE" id="PS51752"/>
    </source>
</evidence>
<dbReference type="Pfam" id="PF01419">
    <property type="entry name" value="Jacalin"/>
    <property type="match status" value="1"/>
</dbReference>
<proteinExistence type="predicted"/>
<dbReference type="InterPro" id="IPR021917">
    <property type="entry name" value="Unchr_Zn-peptidase-like"/>
</dbReference>
<dbReference type="PROSITE" id="PS51752">
    <property type="entry name" value="JACALIN_LECTIN"/>
    <property type="match status" value="1"/>
</dbReference>
<dbReference type="Pfam" id="PF12044">
    <property type="entry name" value="Metallopep"/>
    <property type="match status" value="1"/>
</dbReference>
<evidence type="ECO:0000313" key="2">
    <source>
        <dbReference type="EMBL" id="GAA5803278.1"/>
    </source>
</evidence>
<name>A0ABP9Y8H1_9FUNG</name>
<dbReference type="InterPro" id="IPR001229">
    <property type="entry name" value="Jacalin-like_lectin_dom"/>
</dbReference>
<dbReference type="PANTHER" id="PTHR21054">
    <property type="entry name" value="ZINC METALLOPROTEINASE-RELATED"/>
    <property type="match status" value="1"/>
</dbReference>
<sequence length="835" mass="93397">MISYQAPNGQPPVPPRPYYDSIEITNVKDKETVHQRFLLVNGRAGSRQEQFDKSLTVLCNGFPPTSWPCVNSHFKAMVHLLPGANTVSFIFQVDANTKRELHFHVNYVPLLENPALSLVIFMGSDSPGTFDVPPQKRGQDTLSLAVEKLRTAGYMWQAFCAEQMHRNGMGRRTFRLEEEVVPDTVSCQDKGVVRSTAKVHIIRSKHTVAEIRDIRRAQQSDDEDESFESLFDFFFEDLHEQAPFHTRASCTVAGLILDSHWDPEKNVTLGHTALGGGTGDTRLGIFGSHLLHAWPTCIEEIVPCFMNSTKTDTRYVANDANESGEWWRAANIGLGAMLHEVGHAYTLSHTPTGVMSRGYNNLNRTYVAKEPGLTGPIPPEAEHGSHWHRLDIMRLLFHPGFRIPRDGLLKQANKTSPSFIPLESGHFLINAPAGISMVEMNVDGGYRTHFEFLQDQPKVLQLSLDDVCSKCQCKPQQRISLQVISINQEEKCVENLQAFLQSHHVRLPGVQGTVIQSDVFGGDSEGATKSRSVFLKQNQMKQAVRITVHHGSFLDGFIIHWSDGSRDCVGKTGGARSDFDIMAGEKIQGIVLRCGAWIDGLQFKLSSGRVSAWYGGTGGSPTIVEPPAGYEMIGFFSTANDWLDQIGIFYHSAPGQMGHVICPPLLSNKITLSSAGNTNRWVFYGTRKQIIDWMQDHHEIVLENAVFIGKKDSDVNMHTELVIDLQYVYDQEQGYLDFFKSYFVSIYDVERVKVEIRPRIESKDCFITALNRTIVTSGTKLDDIISELHDEWFKPAQTYVKQTVDLFNDAPTPSHIISAKPPTSVHVAQSPETAN</sequence>
<gene>
    <name evidence="2" type="ORF">HPULCUR_008757</name>
</gene>
<dbReference type="Proteomes" id="UP001476247">
    <property type="component" value="Unassembled WGS sequence"/>
</dbReference>
<feature type="domain" description="Jacalin-type lectin" evidence="1">
    <location>
        <begin position="514"/>
        <end position="652"/>
    </location>
</feature>
<evidence type="ECO:0000313" key="3">
    <source>
        <dbReference type="Proteomes" id="UP001476247"/>
    </source>
</evidence>
<dbReference type="EMBL" id="BAABUJ010000027">
    <property type="protein sequence ID" value="GAA5803278.1"/>
    <property type="molecule type" value="Genomic_DNA"/>
</dbReference>
<dbReference type="InterPro" id="IPR036404">
    <property type="entry name" value="Jacalin-like_lectin_dom_sf"/>
</dbReference>
<dbReference type="Gene3D" id="2.100.10.30">
    <property type="entry name" value="Jacalin-like lectin domain"/>
    <property type="match status" value="1"/>
</dbReference>
<reference evidence="2 3" key="1">
    <citation type="submission" date="2024-04" db="EMBL/GenBank/DDBJ databases">
        <title>genome sequences of Mucor flavus KT1a and Helicostylum pulchrum KT1b strains isolation_sourced from the surface of a dry-aged beef.</title>
        <authorList>
            <person name="Toyotome T."/>
            <person name="Hosono M."/>
            <person name="Torimaru M."/>
            <person name="Fukuda K."/>
            <person name="Mikami N."/>
        </authorList>
    </citation>
    <scope>NUCLEOTIDE SEQUENCE [LARGE SCALE GENOMIC DNA]</scope>
    <source>
        <strain evidence="2 3">KT1b</strain>
    </source>
</reference>